<protein>
    <submittedName>
        <fullName evidence="4">17749_t:CDS:1</fullName>
    </submittedName>
</protein>
<dbReference type="InterPro" id="IPR038185">
    <property type="entry name" value="MyTH4_dom_sf"/>
</dbReference>
<dbReference type="Pfam" id="PF00784">
    <property type="entry name" value="MyTH4"/>
    <property type="match status" value="1"/>
</dbReference>
<organism evidence="4 5">
    <name type="scientific">Acaulospora morrowiae</name>
    <dbReference type="NCBI Taxonomy" id="94023"/>
    <lineage>
        <taxon>Eukaryota</taxon>
        <taxon>Fungi</taxon>
        <taxon>Fungi incertae sedis</taxon>
        <taxon>Mucoromycota</taxon>
        <taxon>Glomeromycotina</taxon>
        <taxon>Glomeromycetes</taxon>
        <taxon>Diversisporales</taxon>
        <taxon>Acaulosporaceae</taxon>
        <taxon>Acaulospora</taxon>
    </lineage>
</organism>
<feature type="non-terminal residue" evidence="4">
    <location>
        <position position="1"/>
    </location>
</feature>
<dbReference type="PROSITE" id="PS50020">
    <property type="entry name" value="WW_DOMAIN_2"/>
    <property type="match status" value="1"/>
</dbReference>
<dbReference type="GO" id="GO:0005737">
    <property type="term" value="C:cytoplasm"/>
    <property type="evidence" value="ECO:0007669"/>
    <property type="project" value="TreeGrafter"/>
</dbReference>
<dbReference type="InterPro" id="IPR001202">
    <property type="entry name" value="WW_dom"/>
</dbReference>
<sequence>MIHDPFFPQPLNKLVVVEIHFSSSEDALKYLMSDNISLKEKLENSLITIIHSSLYGNKENMSQVKRINEEWVEIMNPFSKELFYANPDTGEASWDKPQDANLTQRDPNEEWWELWDDNHKITFYYHAATGKTERATPETGHIIKLTKVQKSSIGKGLIASVPRAWPDFDSQQVETHNTDINSARSWNEGDVSNVISSTETRGSPEREDYISAVSTPLGEIETSSKKGTRKNNRNGCFVDSGKLYVKSGSDSTQFSLESVTITENIINTKSSRASRSESDLAKLISDEIILNKSEFGCRSEEYDSDITCNNTASISSKPQSSLYMLTLMKSVARRPSSNTLISHGSSSRLSPAGSPNASTVNHDSLTRGSWPNLVDRKKGKTRINNLTRFYNKRTNSTRKKTEGETLTTSRELNVGGSSPKYFNIHRGMFRRKVSVESKTLFQKKKIKQPLIASNPRIKRDAIKSFKSIQRIMGDRTMKKGPRRNVISTTTHYSRSSSSALSLSSIRILEETQWLLSKGITNKELRDEIYMQVLKQLTKNSNSNSIKRGWELLCVLVITFPPSKDFEKQLMQFLQEQFNKQENNVDVY</sequence>
<dbReference type="Proteomes" id="UP000789342">
    <property type="component" value="Unassembled WGS sequence"/>
</dbReference>
<dbReference type="OrthoDB" id="2430081at2759"/>
<name>A0A9N9CXI4_9GLOM</name>
<feature type="domain" description="WW" evidence="2">
    <location>
        <begin position="65"/>
        <end position="99"/>
    </location>
</feature>
<dbReference type="AlphaFoldDB" id="A0A9N9CXI4"/>
<accession>A0A9N9CXI4</accession>
<feature type="region of interest" description="Disordered" evidence="1">
    <location>
        <begin position="336"/>
        <end position="377"/>
    </location>
</feature>
<reference evidence="4" key="1">
    <citation type="submission" date="2021-06" db="EMBL/GenBank/DDBJ databases">
        <authorList>
            <person name="Kallberg Y."/>
            <person name="Tangrot J."/>
            <person name="Rosling A."/>
        </authorList>
    </citation>
    <scope>NUCLEOTIDE SEQUENCE</scope>
    <source>
        <strain evidence="4">CL551</strain>
    </source>
</reference>
<dbReference type="Gene3D" id="1.25.40.530">
    <property type="entry name" value="MyTH4 domain"/>
    <property type="match status" value="1"/>
</dbReference>
<dbReference type="PANTHER" id="PTHR45876">
    <property type="entry name" value="FI04035P"/>
    <property type="match status" value="1"/>
</dbReference>
<keyword evidence="5" id="KW-1185">Reference proteome</keyword>
<dbReference type="GO" id="GO:0005096">
    <property type="term" value="F:GTPase activator activity"/>
    <property type="evidence" value="ECO:0007669"/>
    <property type="project" value="TreeGrafter"/>
</dbReference>
<feature type="compositionally biased region" description="Polar residues" evidence="1">
    <location>
        <begin position="336"/>
        <end position="369"/>
    </location>
</feature>
<gene>
    <name evidence="4" type="ORF">AMORRO_LOCUS8585</name>
</gene>
<dbReference type="PROSITE" id="PS51016">
    <property type="entry name" value="MYTH4"/>
    <property type="match status" value="1"/>
</dbReference>
<evidence type="ECO:0000259" key="2">
    <source>
        <dbReference type="PROSITE" id="PS50020"/>
    </source>
</evidence>
<feature type="domain" description="MyTH4" evidence="3">
    <location>
        <begin position="441"/>
        <end position="587"/>
    </location>
</feature>
<dbReference type="PANTHER" id="PTHR45876:SF8">
    <property type="entry name" value="FI04035P"/>
    <property type="match status" value="1"/>
</dbReference>
<evidence type="ECO:0000313" key="5">
    <source>
        <dbReference type="Proteomes" id="UP000789342"/>
    </source>
</evidence>
<dbReference type="SMART" id="SM00139">
    <property type="entry name" value="MyTH4"/>
    <property type="match status" value="1"/>
</dbReference>
<proteinExistence type="predicted"/>
<dbReference type="InterPro" id="IPR000857">
    <property type="entry name" value="MyTH4_dom"/>
</dbReference>
<evidence type="ECO:0000313" key="4">
    <source>
        <dbReference type="EMBL" id="CAG8619304.1"/>
    </source>
</evidence>
<dbReference type="EMBL" id="CAJVPV010007475">
    <property type="protein sequence ID" value="CAG8619304.1"/>
    <property type="molecule type" value="Genomic_DNA"/>
</dbReference>
<dbReference type="Gene3D" id="2.20.70.10">
    <property type="match status" value="1"/>
</dbReference>
<evidence type="ECO:0000256" key="1">
    <source>
        <dbReference type="SAM" id="MobiDB-lite"/>
    </source>
</evidence>
<comment type="caution">
    <text evidence="4">The sequence shown here is derived from an EMBL/GenBank/DDBJ whole genome shotgun (WGS) entry which is preliminary data.</text>
</comment>
<evidence type="ECO:0000259" key="3">
    <source>
        <dbReference type="PROSITE" id="PS51016"/>
    </source>
</evidence>
<dbReference type="GO" id="GO:0005856">
    <property type="term" value="C:cytoskeleton"/>
    <property type="evidence" value="ECO:0007669"/>
    <property type="project" value="InterPro"/>
</dbReference>